<reference evidence="3" key="1">
    <citation type="submission" date="2020-08" db="EMBL/GenBank/DDBJ databases">
        <title>Genome public.</title>
        <authorList>
            <person name="Liu C."/>
            <person name="Sun Q."/>
        </authorList>
    </citation>
    <scope>NUCLEOTIDE SEQUENCE</scope>
    <source>
        <strain evidence="3">NSJ-12</strain>
    </source>
</reference>
<dbReference type="InterPro" id="IPR043129">
    <property type="entry name" value="ATPase_NBD"/>
</dbReference>
<dbReference type="AlphaFoldDB" id="A0A926EFA4"/>
<organism evidence="3 4">
    <name type="scientific">Zhenhengia yiwuensis</name>
    <dbReference type="NCBI Taxonomy" id="2763666"/>
    <lineage>
        <taxon>Bacteria</taxon>
        <taxon>Bacillati</taxon>
        <taxon>Bacillota</taxon>
        <taxon>Clostridia</taxon>
        <taxon>Lachnospirales</taxon>
        <taxon>Lachnospiraceae</taxon>
        <taxon>Zhenhengia</taxon>
    </lineage>
</organism>
<name>A0A926EFA4_9FIRM</name>
<gene>
    <name evidence="3" type="ORF">H8718_06905</name>
</gene>
<feature type="domain" description="Actin homologue MreB-like C-terminal" evidence="2">
    <location>
        <begin position="164"/>
        <end position="277"/>
    </location>
</feature>
<keyword evidence="4" id="KW-1185">Reference proteome</keyword>
<dbReference type="InterPro" id="IPR040607">
    <property type="entry name" value="ALP_N"/>
</dbReference>
<evidence type="ECO:0000313" key="3">
    <source>
        <dbReference type="EMBL" id="MBC8579253.1"/>
    </source>
</evidence>
<accession>A0A926EFA4</accession>
<dbReference type="InterPro" id="IPR049067">
    <property type="entry name" value="MreB-like_C"/>
</dbReference>
<dbReference type="Gene3D" id="3.30.420.40">
    <property type="match status" value="2"/>
</dbReference>
<proteinExistence type="predicted"/>
<dbReference type="Proteomes" id="UP000655830">
    <property type="component" value="Unassembled WGS sequence"/>
</dbReference>
<comment type="caution">
    <text evidence="3">The sequence shown here is derived from an EMBL/GenBank/DDBJ whole genome shotgun (WGS) entry which is preliminary data.</text>
</comment>
<dbReference type="Pfam" id="PF17989">
    <property type="entry name" value="ALP_N"/>
    <property type="match status" value="1"/>
</dbReference>
<protein>
    <submittedName>
        <fullName evidence="3">ParM/StbA family protein</fullName>
    </submittedName>
</protein>
<dbReference type="EMBL" id="JACRSY010000009">
    <property type="protein sequence ID" value="MBC8579253.1"/>
    <property type="molecule type" value="Genomic_DNA"/>
</dbReference>
<sequence length="309" mass="34067">MANNVKNLGLDMGNSTICVAGINDKGEVIKAYTNSVYSMDTALISGDIIECKGVKLALGVGQSTLSNVDKTNREYIEHQILWAVNRLYGSGTHYINLGVGLPISIYKAKKEEFAEKLKGFGTIEGVVNGKEVSVNLVDVKVQAEGYAALRVLTNYIDKDNTTLIIDIGMKTTDVILVEWNGKFTISNYGTTNIALYDMYKVLQDKIASEGVEVTIEQIDKKLQSNKPVIRTEKGEFNLVDHLSDTLPVCREIMKDIENKFGKTILHDKIFVGGGSEKFLTAVGGNVRNNIEVPQELRWYGNAVGYLMVN</sequence>
<dbReference type="RefSeq" id="WP_249332394.1">
    <property type="nucleotide sequence ID" value="NZ_JACRSY010000009.1"/>
</dbReference>
<evidence type="ECO:0000259" key="1">
    <source>
        <dbReference type="Pfam" id="PF17989"/>
    </source>
</evidence>
<dbReference type="Pfam" id="PF21522">
    <property type="entry name" value="MreB-like_C"/>
    <property type="match status" value="1"/>
</dbReference>
<feature type="domain" description="Actin-like protein N-terminal" evidence="1">
    <location>
        <begin position="9"/>
        <end position="146"/>
    </location>
</feature>
<evidence type="ECO:0000313" key="4">
    <source>
        <dbReference type="Proteomes" id="UP000655830"/>
    </source>
</evidence>
<evidence type="ECO:0000259" key="2">
    <source>
        <dbReference type="Pfam" id="PF21522"/>
    </source>
</evidence>
<dbReference type="SUPFAM" id="SSF53067">
    <property type="entry name" value="Actin-like ATPase domain"/>
    <property type="match status" value="1"/>
</dbReference>